<protein>
    <recommendedName>
        <fullName evidence="3">DUF1801 domain-containing protein</fullName>
    </recommendedName>
</protein>
<sequence>MDHTTGLGRQTAELHALLISHRNIEEHPKGHSKYVLRYRTACGHEVAVEKRAGTPLLYFTRSLAEGRINDLAPDWLPGSKTGRNSNLNTLETFRNKPLARLRVTTLDTARRALDACVSG</sequence>
<evidence type="ECO:0008006" key="3">
    <source>
        <dbReference type="Google" id="ProtNLM"/>
    </source>
</evidence>
<name>A0ABQ1F450_9SPHN</name>
<reference evidence="2" key="1">
    <citation type="journal article" date="2019" name="Int. J. Syst. Evol. Microbiol.">
        <title>The Global Catalogue of Microorganisms (GCM) 10K type strain sequencing project: providing services to taxonomists for standard genome sequencing and annotation.</title>
        <authorList>
            <consortium name="The Broad Institute Genomics Platform"/>
            <consortium name="The Broad Institute Genome Sequencing Center for Infectious Disease"/>
            <person name="Wu L."/>
            <person name="Ma J."/>
        </authorList>
    </citation>
    <scope>NUCLEOTIDE SEQUENCE [LARGE SCALE GENOMIC DNA]</scope>
    <source>
        <strain evidence="2">CGMCC 1.15297</strain>
    </source>
</reference>
<proteinExistence type="predicted"/>
<evidence type="ECO:0000313" key="2">
    <source>
        <dbReference type="Proteomes" id="UP000603317"/>
    </source>
</evidence>
<gene>
    <name evidence="1" type="ORF">GCM10010923_03750</name>
</gene>
<accession>A0ABQ1F450</accession>
<keyword evidence="2" id="KW-1185">Reference proteome</keyword>
<comment type="caution">
    <text evidence="1">The sequence shown here is derived from an EMBL/GenBank/DDBJ whole genome shotgun (WGS) entry which is preliminary data.</text>
</comment>
<dbReference type="EMBL" id="BMID01000001">
    <property type="protein sequence ID" value="GFZ98770.1"/>
    <property type="molecule type" value="Genomic_DNA"/>
</dbReference>
<evidence type="ECO:0000313" key="1">
    <source>
        <dbReference type="EMBL" id="GFZ98770.1"/>
    </source>
</evidence>
<organism evidence="1 2">
    <name type="scientific">Blastomonas marina</name>
    <dbReference type="NCBI Taxonomy" id="1867408"/>
    <lineage>
        <taxon>Bacteria</taxon>
        <taxon>Pseudomonadati</taxon>
        <taxon>Pseudomonadota</taxon>
        <taxon>Alphaproteobacteria</taxon>
        <taxon>Sphingomonadales</taxon>
        <taxon>Sphingomonadaceae</taxon>
        <taxon>Blastomonas</taxon>
    </lineage>
</organism>
<dbReference type="Proteomes" id="UP000603317">
    <property type="component" value="Unassembled WGS sequence"/>
</dbReference>
<dbReference type="RefSeq" id="WP_188641088.1">
    <property type="nucleotide sequence ID" value="NZ_BMID01000001.1"/>
</dbReference>